<dbReference type="AlphaFoldDB" id="A0AAD3DJT3"/>
<dbReference type="EMBL" id="BMAR01000002">
    <property type="protein sequence ID" value="GFR42047.1"/>
    <property type="molecule type" value="Genomic_DNA"/>
</dbReference>
<feature type="compositionally biased region" description="Low complexity" evidence="1">
    <location>
        <begin position="197"/>
        <end position="222"/>
    </location>
</feature>
<dbReference type="Proteomes" id="UP001054857">
    <property type="component" value="Unassembled WGS sequence"/>
</dbReference>
<feature type="region of interest" description="Disordered" evidence="1">
    <location>
        <begin position="285"/>
        <end position="331"/>
    </location>
</feature>
<name>A0AAD3DJT3_9CHLO</name>
<evidence type="ECO:0000256" key="1">
    <source>
        <dbReference type="SAM" id="MobiDB-lite"/>
    </source>
</evidence>
<reference evidence="2 3" key="1">
    <citation type="journal article" date="2021" name="Sci. Rep.">
        <title>Genome sequencing of the multicellular alga Astrephomene provides insights into convergent evolution of germ-soma differentiation.</title>
        <authorList>
            <person name="Yamashita S."/>
            <person name="Yamamoto K."/>
            <person name="Matsuzaki R."/>
            <person name="Suzuki S."/>
            <person name="Yamaguchi H."/>
            <person name="Hirooka S."/>
            <person name="Minakuchi Y."/>
            <person name="Miyagishima S."/>
            <person name="Kawachi M."/>
            <person name="Toyoda A."/>
            <person name="Nozaki H."/>
        </authorList>
    </citation>
    <scope>NUCLEOTIDE SEQUENCE [LARGE SCALE GENOMIC DNA]</scope>
    <source>
        <strain evidence="2 3">NIES-4017</strain>
    </source>
</reference>
<feature type="compositionally biased region" description="Low complexity" evidence="1">
    <location>
        <begin position="698"/>
        <end position="727"/>
    </location>
</feature>
<protein>
    <submittedName>
        <fullName evidence="2">Uncharacterized protein</fullName>
    </submittedName>
</protein>
<feature type="compositionally biased region" description="Pro residues" evidence="1">
    <location>
        <begin position="223"/>
        <end position="234"/>
    </location>
</feature>
<evidence type="ECO:0000313" key="2">
    <source>
        <dbReference type="EMBL" id="GFR42047.1"/>
    </source>
</evidence>
<feature type="non-terminal residue" evidence="2">
    <location>
        <position position="784"/>
    </location>
</feature>
<feature type="region of interest" description="Disordered" evidence="1">
    <location>
        <begin position="430"/>
        <end position="459"/>
    </location>
</feature>
<feature type="region of interest" description="Disordered" evidence="1">
    <location>
        <begin position="197"/>
        <end position="245"/>
    </location>
</feature>
<feature type="non-terminal residue" evidence="2">
    <location>
        <position position="1"/>
    </location>
</feature>
<feature type="compositionally biased region" description="Low complexity" evidence="1">
    <location>
        <begin position="317"/>
        <end position="330"/>
    </location>
</feature>
<sequence length="784" mass="77988">KCERVSPLLHVLTITCAVGCTVLLCICQRTCARIETLMLKRIFLCLAGEELREPAQPGVQPTVQDGADDKSPMFSGVDSHWQALYDSLHTIQGAWLDRLARVASLTAKSAGAAFASIHLYCPQQACFVVISCGGPQSEILQPGEFHVVHVRPNPGGPTKVAAGQQGTGFGTAPAPPQEVCSLELLLQSKAPLVRILSPSPSTPVQQPAAATAANPTASDPFSPSTPPSTPPPPDIASVASPSQLPPDWQRLHARAQLTQFASFPILDPQGAVIAALCLARNATPATSSSSNIHAPCAERPTPAHPPSMPRGVPSGQGHSAHAVTTTSTAGGATGCRGDGVCFAVHVPVLQRLSRVLSLAFFSDPHHLGLHQAVGAAIAGVQRAESLQGSRCVVALADTMEARVAYFAPLASSLSSSAAAASGQLVAPSSTASTATTSTTPHAHVHGRAATAAAVPSSGSSSSAQVRSLQAGTSTVAAAVTAAAAAAAAATAAGAGSGAVGACCGAHGSATPLQGVLGPLLDTLLLEVVSQQQGGGGGGGGGAVAAAAVTAAGGAAAAAGLSKQPGDKGQAEEAGAAATAGGSEVHAAGAVVLNCRTYLHREDRPGRDVQVCFQLTQLPPACLLLAVAGAHHSTLAPDVAVYVCTAQQQLPAGWLGEVRQGLQELLQLLAPHIHRQLLGSLAAEWATLRLQATAPAGTSTPLLASPSPAAASSAASSPRTSARSNASPNTPHPRSSAHGHQASNNNNSNNHSGFLSSGGGARTLTSLLNGSNGGGGPGGGGGGGG</sequence>
<organism evidence="2 3">
    <name type="scientific">Astrephomene gubernaculifera</name>
    <dbReference type="NCBI Taxonomy" id="47775"/>
    <lineage>
        <taxon>Eukaryota</taxon>
        <taxon>Viridiplantae</taxon>
        <taxon>Chlorophyta</taxon>
        <taxon>core chlorophytes</taxon>
        <taxon>Chlorophyceae</taxon>
        <taxon>CS clade</taxon>
        <taxon>Chlamydomonadales</taxon>
        <taxon>Astrephomenaceae</taxon>
        <taxon>Astrephomene</taxon>
    </lineage>
</organism>
<feature type="compositionally biased region" description="Low complexity" evidence="1">
    <location>
        <begin position="735"/>
        <end position="754"/>
    </location>
</feature>
<proteinExistence type="predicted"/>
<feature type="region of interest" description="Disordered" evidence="1">
    <location>
        <begin position="698"/>
        <end position="784"/>
    </location>
</feature>
<comment type="caution">
    <text evidence="2">The sequence shown here is derived from an EMBL/GenBank/DDBJ whole genome shotgun (WGS) entry which is preliminary data.</text>
</comment>
<accession>A0AAD3DJT3</accession>
<evidence type="ECO:0000313" key="3">
    <source>
        <dbReference type="Proteomes" id="UP001054857"/>
    </source>
</evidence>
<feature type="compositionally biased region" description="Gly residues" evidence="1">
    <location>
        <begin position="770"/>
        <end position="784"/>
    </location>
</feature>
<keyword evidence="3" id="KW-1185">Reference proteome</keyword>
<gene>
    <name evidence="2" type="ORF">Agub_g2863</name>
</gene>